<dbReference type="InterPro" id="IPR005662">
    <property type="entry name" value="GTPase_Era-like"/>
</dbReference>
<dbReference type="InterPro" id="IPR006073">
    <property type="entry name" value="GTP-bd"/>
</dbReference>
<gene>
    <name evidence="4" type="ORF">IE077_002547</name>
</gene>
<dbReference type="Proteomes" id="UP000823046">
    <property type="component" value="Unassembled WGS sequence"/>
</dbReference>
<reference evidence="4 5" key="1">
    <citation type="journal article" date="2020" name="bioRxiv">
        <title>Metabolic contributions of an alphaproteobacterial endosymbiont in the apicomplexan Cardiosporidium cionae.</title>
        <authorList>
            <person name="Hunter E.S."/>
            <person name="Paight C.J."/>
            <person name="Lane C.E."/>
        </authorList>
    </citation>
    <scope>NUCLEOTIDE SEQUENCE [LARGE SCALE GENOMIC DNA]</scope>
    <source>
        <strain evidence="4">ESH_2018</strain>
    </source>
</reference>
<dbReference type="SUPFAM" id="SSF54814">
    <property type="entry name" value="Prokaryotic type KH domain (KH-domain type II)"/>
    <property type="match status" value="1"/>
</dbReference>
<sequence length="570" mass="64355">YCTIEWHVTDSKLTFAEPEIYVPGIVIQSTMQALATSRIKSYIHEKADVGVVRNDKSTSRKCTTSLTEVAAATTSMYRNSFCRCVWAISRAPPSQYGPKRAAFCFENRLLFFIESLVAPQWRSFSIMQRYNRSLMDRPAKEETLIEESQSDPSLLVDSRDWKGKVQDERMKFRHSDELPASPYYGFPNLTRGALPSEVQFSTWTPPTQPENPHTLKVAIVGPPNSGKSSLLNALTNTVVSSVSPKVNTTRSEIRGILTEDNHQVVFIDAPGKFLKILCIIPSHGKRSFSRSLLSAAWRGYEEADICLFVVDCVKRPLQEVFEIVRTIAPKPLKSKDIPGNPLNPFQAAAATLASRGNIAGISAAIHANRLVAIGNSQLGQTASASTEDILGQNFLPPVCLLLNKMDLSKHSKFLTWRLREFEAQGKFEKSFFISAKHQKGLNFVKEYLKNISKPNPWLYPPTLKTTLSKVEQVEQIIRTYLFCWFNKDVPYRIEQKTVGWTEATDGSVIIEQELLVHDAKVAKMICGIRNRLLWQLRKNSIFKLQQLWDRTVFLYIHVKVVGDSSFGKST</sequence>
<dbReference type="Pfam" id="PF01926">
    <property type="entry name" value="MMR_HSR1"/>
    <property type="match status" value="1"/>
</dbReference>
<feature type="non-terminal residue" evidence="4">
    <location>
        <position position="1"/>
    </location>
</feature>
<evidence type="ECO:0000256" key="1">
    <source>
        <dbReference type="ARBA" id="ARBA00022741"/>
    </source>
</evidence>
<dbReference type="InterPro" id="IPR030388">
    <property type="entry name" value="G_ERA_dom"/>
</dbReference>
<keyword evidence="2" id="KW-0342">GTP-binding</keyword>
<evidence type="ECO:0000313" key="4">
    <source>
        <dbReference type="EMBL" id="KAF8821031.1"/>
    </source>
</evidence>
<dbReference type="CDD" id="cd22534">
    <property type="entry name" value="KH-II_Era"/>
    <property type="match status" value="1"/>
</dbReference>
<dbReference type="Gene3D" id="3.40.50.300">
    <property type="entry name" value="P-loop containing nucleotide triphosphate hydrolases"/>
    <property type="match status" value="2"/>
</dbReference>
<comment type="caution">
    <text evidence="4">The sequence shown here is derived from an EMBL/GenBank/DDBJ whole genome shotgun (WGS) entry which is preliminary data.</text>
</comment>
<evidence type="ECO:0000256" key="2">
    <source>
        <dbReference type="ARBA" id="ARBA00023134"/>
    </source>
</evidence>
<evidence type="ECO:0000313" key="5">
    <source>
        <dbReference type="Proteomes" id="UP000823046"/>
    </source>
</evidence>
<dbReference type="CDD" id="cd04163">
    <property type="entry name" value="Era"/>
    <property type="match status" value="1"/>
</dbReference>
<dbReference type="InterPro" id="IPR027417">
    <property type="entry name" value="P-loop_NTPase"/>
</dbReference>
<dbReference type="PANTHER" id="PTHR42698:SF1">
    <property type="entry name" value="GTPASE ERA, MITOCHONDRIAL"/>
    <property type="match status" value="1"/>
</dbReference>
<dbReference type="EMBL" id="JADAQX010000249">
    <property type="protein sequence ID" value="KAF8821031.1"/>
    <property type="molecule type" value="Genomic_DNA"/>
</dbReference>
<keyword evidence="1" id="KW-0547">Nucleotide-binding</keyword>
<dbReference type="InterPro" id="IPR015946">
    <property type="entry name" value="KH_dom-like_a/b"/>
</dbReference>
<proteinExistence type="predicted"/>
<protein>
    <submittedName>
        <fullName evidence="4">GTPase</fullName>
    </submittedName>
</protein>
<organism evidence="4 5">
    <name type="scientific">Cardiosporidium cionae</name>
    <dbReference type="NCBI Taxonomy" id="476202"/>
    <lineage>
        <taxon>Eukaryota</taxon>
        <taxon>Sar</taxon>
        <taxon>Alveolata</taxon>
        <taxon>Apicomplexa</taxon>
        <taxon>Aconoidasida</taxon>
        <taxon>Nephromycida</taxon>
        <taxon>Cardiosporidium</taxon>
    </lineage>
</organism>
<dbReference type="PANTHER" id="PTHR42698">
    <property type="entry name" value="GTPASE ERA"/>
    <property type="match status" value="1"/>
</dbReference>
<name>A0ABQ7JAL9_9APIC</name>
<dbReference type="SUPFAM" id="SSF52540">
    <property type="entry name" value="P-loop containing nucleoside triphosphate hydrolases"/>
    <property type="match status" value="1"/>
</dbReference>
<dbReference type="InterPro" id="IPR009019">
    <property type="entry name" value="KH_sf_prok-type"/>
</dbReference>
<keyword evidence="5" id="KW-1185">Reference proteome</keyword>
<feature type="domain" description="G" evidence="3">
    <location>
        <begin position="216"/>
        <end position="323"/>
    </location>
</feature>
<evidence type="ECO:0000259" key="3">
    <source>
        <dbReference type="Pfam" id="PF01926"/>
    </source>
</evidence>
<dbReference type="Gene3D" id="3.30.300.20">
    <property type="match status" value="1"/>
</dbReference>
<accession>A0ABQ7JAL9</accession>